<dbReference type="EMBL" id="JBHSFA010000011">
    <property type="protein sequence ID" value="MFC4544539.1"/>
    <property type="molecule type" value="Genomic_DNA"/>
</dbReference>
<evidence type="ECO:0000313" key="3">
    <source>
        <dbReference type="EMBL" id="MFC4544539.1"/>
    </source>
</evidence>
<dbReference type="Proteomes" id="UP001595898">
    <property type="component" value="Unassembled WGS sequence"/>
</dbReference>
<gene>
    <name evidence="3" type="ORF">ACFO5R_21640</name>
</gene>
<dbReference type="InterPro" id="IPR011006">
    <property type="entry name" value="CheY-like_superfamily"/>
</dbReference>
<keyword evidence="4" id="KW-1185">Reference proteome</keyword>
<dbReference type="SUPFAM" id="SSF52172">
    <property type="entry name" value="CheY-like"/>
    <property type="match status" value="1"/>
</dbReference>
<dbReference type="PROSITE" id="PS50110">
    <property type="entry name" value="RESPONSE_REGULATORY"/>
    <property type="match status" value="1"/>
</dbReference>
<feature type="modified residue" description="4-aspartylphosphate" evidence="1">
    <location>
        <position position="69"/>
    </location>
</feature>
<dbReference type="PANTHER" id="PTHR44520:SF2">
    <property type="entry name" value="RESPONSE REGULATOR RCP1"/>
    <property type="match status" value="1"/>
</dbReference>
<dbReference type="RefSeq" id="WP_250141269.1">
    <property type="nucleotide sequence ID" value="NZ_JALIQP010000003.1"/>
</dbReference>
<dbReference type="SMART" id="SM00448">
    <property type="entry name" value="REC"/>
    <property type="match status" value="1"/>
</dbReference>
<keyword evidence="1" id="KW-0597">Phosphoprotein</keyword>
<accession>A0ABD5PW21</accession>
<dbReference type="CDD" id="cd17557">
    <property type="entry name" value="REC_Rcp-like"/>
    <property type="match status" value="1"/>
</dbReference>
<dbReference type="InterPro" id="IPR001789">
    <property type="entry name" value="Sig_transdc_resp-reg_receiver"/>
</dbReference>
<reference evidence="3 4" key="1">
    <citation type="journal article" date="2019" name="Int. J. Syst. Evol. Microbiol.">
        <title>The Global Catalogue of Microorganisms (GCM) 10K type strain sequencing project: providing services to taxonomists for standard genome sequencing and annotation.</title>
        <authorList>
            <consortium name="The Broad Institute Genomics Platform"/>
            <consortium name="The Broad Institute Genome Sequencing Center for Infectious Disease"/>
            <person name="Wu L."/>
            <person name="Ma J."/>
        </authorList>
    </citation>
    <scope>NUCLEOTIDE SEQUENCE [LARGE SCALE GENOMIC DNA]</scope>
    <source>
        <strain evidence="3 4">WLHS5</strain>
    </source>
</reference>
<evidence type="ECO:0000259" key="2">
    <source>
        <dbReference type="PROSITE" id="PS50110"/>
    </source>
</evidence>
<organism evidence="3 4">
    <name type="scientific">Halosolutus amylolyticus</name>
    <dbReference type="NCBI Taxonomy" id="2932267"/>
    <lineage>
        <taxon>Archaea</taxon>
        <taxon>Methanobacteriati</taxon>
        <taxon>Methanobacteriota</taxon>
        <taxon>Stenosarchaea group</taxon>
        <taxon>Halobacteria</taxon>
        <taxon>Halobacteriales</taxon>
        <taxon>Natrialbaceae</taxon>
        <taxon>Halosolutus</taxon>
    </lineage>
</organism>
<protein>
    <submittedName>
        <fullName evidence="3">Response regulator</fullName>
    </submittedName>
</protein>
<sequence length="149" mass="16599">MTAHTPSEPIDILLVEDNPGDVRLTREAFKSTDSEIRFCTATDGDEALEFLHRCQRDDSRSCPDMILLDLNLPRVDGFTILEVLERDIEGPPPPVLVLSSSADEADIARSYERAANAYLTKPTSPDEFSSIARAIERFWIESAQHPAPT</sequence>
<dbReference type="Gene3D" id="3.40.50.2300">
    <property type="match status" value="1"/>
</dbReference>
<evidence type="ECO:0000256" key="1">
    <source>
        <dbReference type="PROSITE-ProRule" id="PRU00169"/>
    </source>
</evidence>
<dbReference type="InterPro" id="IPR052893">
    <property type="entry name" value="TCS_response_regulator"/>
</dbReference>
<dbReference type="Pfam" id="PF00072">
    <property type="entry name" value="Response_reg"/>
    <property type="match status" value="1"/>
</dbReference>
<dbReference type="PANTHER" id="PTHR44520">
    <property type="entry name" value="RESPONSE REGULATOR RCP1-RELATED"/>
    <property type="match status" value="1"/>
</dbReference>
<comment type="caution">
    <text evidence="3">The sequence shown here is derived from an EMBL/GenBank/DDBJ whole genome shotgun (WGS) entry which is preliminary data.</text>
</comment>
<evidence type="ECO:0000313" key="4">
    <source>
        <dbReference type="Proteomes" id="UP001595898"/>
    </source>
</evidence>
<dbReference type="AlphaFoldDB" id="A0ABD5PW21"/>
<name>A0ABD5PW21_9EURY</name>
<feature type="domain" description="Response regulatory" evidence="2">
    <location>
        <begin position="11"/>
        <end position="136"/>
    </location>
</feature>
<proteinExistence type="predicted"/>